<feature type="binding site" evidence="6 8">
    <location>
        <position position="260"/>
    </location>
    <ligand>
        <name>S-adenosyl-L-methionine</name>
        <dbReference type="ChEBI" id="CHEBI:59789"/>
    </ligand>
</feature>
<feature type="active site" description="Proton acceptor" evidence="6 7">
    <location>
        <position position="305"/>
    </location>
</feature>
<evidence type="ECO:0000259" key="10">
    <source>
        <dbReference type="Pfam" id="PF18125"/>
    </source>
</evidence>
<evidence type="ECO:0000256" key="5">
    <source>
        <dbReference type="ARBA" id="ARBA00022691"/>
    </source>
</evidence>
<evidence type="ECO:0000256" key="3">
    <source>
        <dbReference type="ARBA" id="ARBA00022603"/>
    </source>
</evidence>
<evidence type="ECO:0000256" key="1">
    <source>
        <dbReference type="ARBA" id="ARBA00022490"/>
    </source>
</evidence>
<keyword evidence="3 6" id="KW-0489">Methyltransferase</keyword>
<dbReference type="KEGG" id="upl:DSM104440_02015"/>
<dbReference type="GO" id="GO:0008757">
    <property type="term" value="F:S-adenosylmethionine-dependent methyltransferase activity"/>
    <property type="evidence" value="ECO:0007669"/>
    <property type="project" value="UniProtKB-UniRule"/>
</dbReference>
<dbReference type="Gene3D" id="3.40.50.150">
    <property type="entry name" value="Vaccinia Virus protein VP39"/>
    <property type="match status" value="1"/>
</dbReference>
<dbReference type="Pfam" id="PF18125">
    <property type="entry name" value="RlmM_FDX"/>
    <property type="match status" value="1"/>
</dbReference>
<feature type="binding site" evidence="6 8">
    <location>
        <position position="188"/>
    </location>
    <ligand>
        <name>S-adenosyl-L-methionine</name>
        <dbReference type="ChEBI" id="CHEBI:59789"/>
    </ligand>
</feature>
<dbReference type="RefSeq" id="WP_171162273.1">
    <property type="nucleotide sequence ID" value="NZ_CP053073.1"/>
</dbReference>
<dbReference type="HAMAP" id="MF_01551">
    <property type="entry name" value="23SrRNA_methyltr_M"/>
    <property type="match status" value="1"/>
</dbReference>
<dbReference type="InterPro" id="IPR048646">
    <property type="entry name" value="RlmM_THUMP-like"/>
</dbReference>
<comment type="subcellular location">
    <subcellularLocation>
        <location evidence="6">Cytoplasm</location>
    </subcellularLocation>
</comment>
<dbReference type="NCBIfam" id="NF008734">
    <property type="entry name" value="PRK11760.1"/>
    <property type="match status" value="1"/>
</dbReference>
<dbReference type="PANTHER" id="PTHR37524">
    <property type="entry name" value="RIBOSOMAL RNA LARGE SUBUNIT METHYLTRANSFERASE M"/>
    <property type="match status" value="1"/>
</dbReference>
<dbReference type="Pfam" id="PF01728">
    <property type="entry name" value="FtsJ"/>
    <property type="match status" value="1"/>
</dbReference>
<dbReference type="Proteomes" id="UP000503096">
    <property type="component" value="Chromosome"/>
</dbReference>
<evidence type="ECO:0000256" key="8">
    <source>
        <dbReference type="PIRSR" id="PIRSR028774-2"/>
    </source>
</evidence>
<feature type="binding site" evidence="6 8">
    <location>
        <begin position="221"/>
        <end position="224"/>
    </location>
    <ligand>
        <name>S-adenosyl-L-methionine</name>
        <dbReference type="ChEBI" id="CHEBI:59789"/>
    </ligand>
</feature>
<name>A0A6M4H8R3_9PROT</name>
<comment type="catalytic activity">
    <reaction evidence="6">
        <text>cytidine(2498) in 23S rRNA + S-adenosyl-L-methionine = 2'-O-methylcytidine(2498) in 23S rRNA + S-adenosyl-L-homocysteine + H(+)</text>
        <dbReference type="Rhea" id="RHEA:42788"/>
        <dbReference type="Rhea" id="RHEA-COMP:10244"/>
        <dbReference type="Rhea" id="RHEA-COMP:10245"/>
        <dbReference type="ChEBI" id="CHEBI:15378"/>
        <dbReference type="ChEBI" id="CHEBI:57856"/>
        <dbReference type="ChEBI" id="CHEBI:59789"/>
        <dbReference type="ChEBI" id="CHEBI:74495"/>
        <dbReference type="ChEBI" id="CHEBI:82748"/>
        <dbReference type="EC" id="2.1.1.186"/>
    </reaction>
</comment>
<evidence type="ECO:0000313" key="12">
    <source>
        <dbReference type="EMBL" id="QJR15198.1"/>
    </source>
</evidence>
<keyword evidence="4 6" id="KW-0808">Transferase</keyword>
<keyword evidence="5 6" id="KW-0949">S-adenosyl-L-methionine</keyword>
<dbReference type="GO" id="GO:0032259">
    <property type="term" value="P:methylation"/>
    <property type="evidence" value="ECO:0007669"/>
    <property type="project" value="UniProtKB-KW"/>
</dbReference>
<comment type="function">
    <text evidence="6">Catalyzes the 2'-O-methylation at nucleotide C2498 in 23S rRNA.</text>
</comment>
<dbReference type="PANTHER" id="PTHR37524:SF2">
    <property type="entry name" value="RIBOSOMAL RNA METHYLTRANSFERASE FTSJ DOMAIN-CONTAINING PROTEIN"/>
    <property type="match status" value="1"/>
</dbReference>
<sequence length="356" mass="38986">MAGALLLYCRPGFERECAQEITSAASIMGAEGFVKAKPESGYAVFTAHQEQMGRDLGKHIDFAALVFARQAIRNAELIGDLATGDRVAPILAAALRQGRRFRELVLEMPDTNDGKALSSLTKPLAPHLGKALAKAGVVVDDPEAEDRLHVFFIGSTACYVGVAACDNSSPWPQGIPRLRMPRGAPSRSTLKLAEAIHVFLGETEAKKAFVPGMTAIDLGASPGGWSWQLASRGLTVIAVDNGPIDEAVLATGQVKHRRTDGFRYRPEEPVDWMVCDMVEQPSRVATLAAQWIAEGWCRASIFNLKLPMKRRWEEVERAQSIVAEALGTQPHELRMKQLYHDREEVTAHLAVARRSR</sequence>
<dbReference type="EMBL" id="CP053073">
    <property type="protein sequence ID" value="QJR15198.1"/>
    <property type="molecule type" value="Genomic_DNA"/>
</dbReference>
<evidence type="ECO:0000313" key="13">
    <source>
        <dbReference type="Proteomes" id="UP000503096"/>
    </source>
</evidence>
<gene>
    <name evidence="6 12" type="primary">rlmM</name>
    <name evidence="12" type="ORF">DSM104440_02015</name>
</gene>
<evidence type="ECO:0000256" key="6">
    <source>
        <dbReference type="HAMAP-Rule" id="MF_01551"/>
    </source>
</evidence>
<reference evidence="12 13" key="1">
    <citation type="submission" date="2020-04" db="EMBL/GenBank/DDBJ databases">
        <title>Usitatibacter rugosus gen. nov., sp. nov. and Usitatibacter palustris sp. nov., novel members of Usitatibacteraceae fam. nov. within the order Nitrosomonadales isolated from soil.</title>
        <authorList>
            <person name="Huber K.J."/>
            <person name="Neumann-Schaal M."/>
            <person name="Geppert A."/>
            <person name="Luckner M."/>
            <person name="Wanner G."/>
            <person name="Overmann J."/>
        </authorList>
    </citation>
    <scope>NUCLEOTIDE SEQUENCE [LARGE SCALE GENOMIC DNA]</scope>
    <source>
        <strain evidence="12 13">Swamp67</strain>
    </source>
</reference>
<dbReference type="PIRSF" id="PIRSF028774">
    <property type="entry name" value="UCP028774"/>
    <property type="match status" value="1"/>
</dbReference>
<protein>
    <recommendedName>
        <fullName evidence="6">Ribosomal RNA large subunit methyltransferase M</fullName>
        <ecNumber evidence="6">2.1.1.186</ecNumber>
    </recommendedName>
    <alternativeName>
        <fullName evidence="6">23S rRNA (cytidine2498-2'-O)-methyltransferase</fullName>
    </alternativeName>
    <alternativeName>
        <fullName evidence="6">23S rRNA 2'-O-ribose methyltransferase RlmM</fullName>
    </alternativeName>
</protein>
<feature type="binding site" evidence="6 8">
    <location>
        <position position="240"/>
    </location>
    <ligand>
        <name>S-adenosyl-L-methionine</name>
        <dbReference type="ChEBI" id="CHEBI:59789"/>
    </ligand>
</feature>
<dbReference type="GO" id="GO:0005737">
    <property type="term" value="C:cytoplasm"/>
    <property type="evidence" value="ECO:0007669"/>
    <property type="project" value="UniProtKB-SubCell"/>
</dbReference>
<feature type="domain" description="RlmM ferredoxin-like" evidence="10">
    <location>
        <begin position="4"/>
        <end position="72"/>
    </location>
</feature>
<evidence type="ECO:0000256" key="2">
    <source>
        <dbReference type="ARBA" id="ARBA00022552"/>
    </source>
</evidence>
<dbReference type="Gene3D" id="3.30.70.2810">
    <property type="match status" value="1"/>
</dbReference>
<dbReference type="EC" id="2.1.1.186" evidence="6"/>
<comment type="subunit">
    <text evidence="6">Monomer.</text>
</comment>
<keyword evidence="2 6" id="KW-0698">rRNA processing</keyword>
<evidence type="ECO:0000256" key="4">
    <source>
        <dbReference type="ARBA" id="ARBA00022679"/>
    </source>
</evidence>
<accession>A0A6M4H8R3</accession>
<dbReference type="FunCoup" id="A0A6M4H8R3">
    <property type="interactions" value="19"/>
</dbReference>
<dbReference type="InterPro" id="IPR002877">
    <property type="entry name" value="RNA_MeTrfase_FtsJ_dom"/>
</dbReference>
<evidence type="ECO:0000259" key="11">
    <source>
        <dbReference type="Pfam" id="PF21239"/>
    </source>
</evidence>
<dbReference type="InterPro" id="IPR040739">
    <property type="entry name" value="RlmM_FDX"/>
</dbReference>
<dbReference type="SUPFAM" id="SSF53335">
    <property type="entry name" value="S-adenosyl-L-methionine-dependent methyltransferases"/>
    <property type="match status" value="1"/>
</dbReference>
<dbReference type="InParanoid" id="A0A6M4H8R3"/>
<feature type="domain" description="Ribosomal RNA large subunit methyltransferase M THUMP-like" evidence="11">
    <location>
        <begin position="85"/>
        <end position="163"/>
    </location>
</feature>
<comment type="similarity">
    <text evidence="6">Belongs to the class I-like SAM-binding methyltransferase superfamily. RNA methyltransferase RlmE family. RlmM subfamily.</text>
</comment>
<dbReference type="Pfam" id="PF21239">
    <property type="entry name" value="RLMM_N"/>
    <property type="match status" value="1"/>
</dbReference>
<keyword evidence="13" id="KW-1185">Reference proteome</keyword>
<feature type="domain" description="Ribosomal RNA methyltransferase FtsJ" evidence="9">
    <location>
        <begin position="186"/>
        <end position="280"/>
    </location>
</feature>
<evidence type="ECO:0000259" key="9">
    <source>
        <dbReference type="Pfam" id="PF01728"/>
    </source>
</evidence>
<dbReference type="InterPro" id="IPR011224">
    <property type="entry name" value="rRNA_MeTrfase_M"/>
</dbReference>
<dbReference type="Gene3D" id="3.30.2300.20">
    <property type="match status" value="1"/>
</dbReference>
<dbReference type="AlphaFoldDB" id="A0A6M4H8R3"/>
<keyword evidence="1 6" id="KW-0963">Cytoplasm</keyword>
<dbReference type="InterPro" id="IPR029063">
    <property type="entry name" value="SAM-dependent_MTases_sf"/>
</dbReference>
<dbReference type="GO" id="GO:0006364">
    <property type="term" value="P:rRNA processing"/>
    <property type="evidence" value="ECO:0007669"/>
    <property type="project" value="UniProtKB-UniRule"/>
</dbReference>
<evidence type="ECO:0000256" key="7">
    <source>
        <dbReference type="PIRSR" id="PIRSR028774-1"/>
    </source>
</evidence>
<feature type="binding site" evidence="6 8">
    <location>
        <position position="276"/>
    </location>
    <ligand>
        <name>S-adenosyl-L-methionine</name>
        <dbReference type="ChEBI" id="CHEBI:59789"/>
    </ligand>
</feature>
<organism evidence="12 13">
    <name type="scientific">Usitatibacter palustris</name>
    <dbReference type="NCBI Taxonomy" id="2732487"/>
    <lineage>
        <taxon>Bacteria</taxon>
        <taxon>Pseudomonadati</taxon>
        <taxon>Pseudomonadota</taxon>
        <taxon>Betaproteobacteria</taxon>
        <taxon>Nitrosomonadales</taxon>
        <taxon>Usitatibacteraceae</taxon>
        <taxon>Usitatibacter</taxon>
    </lineage>
</organism>
<proteinExistence type="inferred from homology"/>